<evidence type="ECO:0000256" key="1">
    <source>
        <dbReference type="ARBA" id="ARBA00001936"/>
    </source>
</evidence>
<comment type="cofactor">
    <cofactor evidence="1">
        <name>Mn(2+)</name>
        <dbReference type="ChEBI" id="CHEBI:29035"/>
    </cofactor>
</comment>
<keyword evidence="4" id="KW-0460">Magnesium</keyword>
<keyword evidence="6" id="KW-0456">Lyase</keyword>
<dbReference type="FunFam" id="1.50.10.130:FF:000001">
    <property type="entry name" value="Isoprene synthase, chloroplastic"/>
    <property type="match status" value="1"/>
</dbReference>
<dbReference type="Gene3D" id="1.50.10.130">
    <property type="entry name" value="Terpene synthase, N-terminal domain"/>
    <property type="match status" value="1"/>
</dbReference>
<dbReference type="InterPro" id="IPR008930">
    <property type="entry name" value="Terpenoid_cyclase/PrenylTrfase"/>
</dbReference>
<evidence type="ECO:0000259" key="7">
    <source>
        <dbReference type="Pfam" id="PF01397"/>
    </source>
</evidence>
<evidence type="ECO:0000256" key="3">
    <source>
        <dbReference type="ARBA" id="ARBA00022723"/>
    </source>
</evidence>
<evidence type="ECO:0000256" key="5">
    <source>
        <dbReference type="ARBA" id="ARBA00023211"/>
    </source>
</evidence>
<dbReference type="InterPro" id="IPR005630">
    <property type="entry name" value="Terpene_synthase_metal-bd"/>
</dbReference>
<reference evidence="9" key="1">
    <citation type="submission" date="2023-06" db="EMBL/GenBank/DDBJ databases">
        <title>Comparative genome-wide analysis of two guava cultivars revels plasticity of sesquiterpene biosynthesis.</title>
        <authorList>
            <person name="Canal D."/>
            <person name="dos Santos P.H.D."/>
            <person name="Carpinetti-Oliveira P.A."/>
            <person name="Silva M.A."/>
            <person name="Fernandes M."/>
            <person name="Brustolini O.J.B."/>
            <person name="Ferreira A."/>
            <person name="Ferreira M.F.S."/>
        </authorList>
    </citation>
    <scope>NUCLEOTIDE SEQUENCE</scope>
    <source>
        <strain evidence="9">Pg56076</strain>
    </source>
</reference>
<evidence type="ECO:0000256" key="4">
    <source>
        <dbReference type="ARBA" id="ARBA00022842"/>
    </source>
</evidence>
<dbReference type="Pfam" id="PF03936">
    <property type="entry name" value="Terpene_synth_C"/>
    <property type="match status" value="2"/>
</dbReference>
<organism evidence="9">
    <name type="scientific">Psidium guajava</name>
    <name type="common">Guava</name>
    <name type="synonym">Psidium pyriferum</name>
    <dbReference type="NCBI Taxonomy" id="120290"/>
    <lineage>
        <taxon>Eukaryota</taxon>
        <taxon>Viridiplantae</taxon>
        <taxon>Streptophyta</taxon>
        <taxon>Embryophyta</taxon>
        <taxon>Tracheophyta</taxon>
        <taxon>Spermatophyta</taxon>
        <taxon>Magnoliopsida</taxon>
        <taxon>eudicotyledons</taxon>
        <taxon>Gunneridae</taxon>
        <taxon>Pentapetalae</taxon>
        <taxon>rosids</taxon>
        <taxon>malvids</taxon>
        <taxon>Myrtales</taxon>
        <taxon>Myrtaceae</taxon>
        <taxon>Myrtoideae</taxon>
        <taxon>Myrteae</taxon>
        <taxon>Pimenta group</taxon>
        <taxon>Psidium</taxon>
    </lineage>
</organism>
<protein>
    <submittedName>
        <fullName evidence="9">Terpene synthase</fullName>
    </submittedName>
</protein>
<feature type="domain" description="Terpene synthase metal-binding" evidence="8">
    <location>
        <begin position="407"/>
        <end position="529"/>
    </location>
</feature>
<dbReference type="InterPro" id="IPR050148">
    <property type="entry name" value="Terpene_synthase-like"/>
</dbReference>
<feature type="domain" description="Terpene synthase N-terminal" evidence="7">
    <location>
        <begin position="32"/>
        <end position="207"/>
    </location>
</feature>
<accession>A0AA95ZAL3</accession>
<name>A0AA95ZAL3_PSIGU</name>
<dbReference type="PANTHER" id="PTHR31225:SF245">
    <property type="entry name" value="(-)-ALPHA-TERPINEOL SYNTHASE-LIKE"/>
    <property type="match status" value="1"/>
</dbReference>
<evidence type="ECO:0000256" key="6">
    <source>
        <dbReference type="ARBA" id="ARBA00023239"/>
    </source>
</evidence>
<keyword evidence="3" id="KW-0479">Metal-binding</keyword>
<feature type="domain" description="Terpene synthase metal-binding" evidence="8">
    <location>
        <begin position="266"/>
        <end position="380"/>
    </location>
</feature>
<dbReference type="InterPro" id="IPR036965">
    <property type="entry name" value="Terpene_synth_N_sf"/>
</dbReference>
<sequence length="590" mass="68215">MAKGIWSISCMTSNTKEQLLVDRRSANYMPSVWDYNFVKSLSADYAEERYVERVQRMKEEVKCTLERESNLLAKLELIDAIQRLGLQYRFDNEIKKALRVIQNHSNDAWFSNDLHSTALRFRLLRQHGYNVSQDVFEGFMDKMGSFEASLADDVKGLLSLYEASFHGLEGEGLVDEAKAFTCKHLNLLHLEGGIISSCREKKISHALELPIHWRPNRLEARWFMDIYEEDPNMNRTLLEMAKLDFNVLQSIYQKEVSGLARWWLELGVNELGFSRDRLVEHYLWSCLMVPEPEYGFCRVMLTKITCMITLIDDVYDVFGTLEELELLTDFIERWDVTDIEKLPLTIRISFLALFNTTNEVGFEILKEQGFNATPYIRRMVRFCLFIRDIHSPYSSTDFLLLLISGHKWVNECRAYIKEAKCYHKGYVPTLEEYLPTSVTSTGGPLMLFCIFLLTTKKLTHEALDYVSKTPRIIYISGLILRLNDDLGTSPDEMLRGDNPKGIECYMNENGASREAAVKHIEDMIWETWKAMNEQAFVDRPFPGMEVFIGACLNLARVSHSFYKYGDGHGVPDRATKDNIMSVLIQPVPVN</sequence>
<keyword evidence="5" id="KW-0464">Manganese</keyword>
<dbReference type="InterPro" id="IPR044814">
    <property type="entry name" value="Terpene_cyclase_plant_C1"/>
</dbReference>
<dbReference type="EMBL" id="OR232563">
    <property type="protein sequence ID" value="WNI01955.1"/>
    <property type="molecule type" value="mRNA"/>
</dbReference>
<evidence type="ECO:0000259" key="8">
    <source>
        <dbReference type="Pfam" id="PF03936"/>
    </source>
</evidence>
<dbReference type="InterPro" id="IPR008949">
    <property type="entry name" value="Isoprenoid_synthase_dom_sf"/>
</dbReference>
<dbReference type="AlphaFoldDB" id="A0AA95ZAL3"/>
<comment type="cofactor">
    <cofactor evidence="2">
        <name>Mg(2+)</name>
        <dbReference type="ChEBI" id="CHEBI:18420"/>
    </cofactor>
</comment>
<dbReference type="GO" id="GO:0010333">
    <property type="term" value="F:terpene synthase activity"/>
    <property type="evidence" value="ECO:0007669"/>
    <property type="project" value="InterPro"/>
</dbReference>
<dbReference type="SUPFAM" id="SSF48239">
    <property type="entry name" value="Terpenoid cyclases/Protein prenyltransferases"/>
    <property type="match status" value="1"/>
</dbReference>
<evidence type="ECO:0000256" key="2">
    <source>
        <dbReference type="ARBA" id="ARBA00001946"/>
    </source>
</evidence>
<dbReference type="GO" id="GO:0016102">
    <property type="term" value="P:diterpenoid biosynthetic process"/>
    <property type="evidence" value="ECO:0007669"/>
    <property type="project" value="InterPro"/>
</dbReference>
<dbReference type="SUPFAM" id="SSF48576">
    <property type="entry name" value="Terpenoid synthases"/>
    <property type="match status" value="1"/>
</dbReference>
<dbReference type="PANTHER" id="PTHR31225">
    <property type="entry name" value="OS04G0344100 PROTEIN-RELATED"/>
    <property type="match status" value="1"/>
</dbReference>
<evidence type="ECO:0000313" key="9">
    <source>
        <dbReference type="EMBL" id="WNI01955.1"/>
    </source>
</evidence>
<dbReference type="Gene3D" id="1.10.600.10">
    <property type="entry name" value="Farnesyl Diphosphate Synthase"/>
    <property type="match status" value="1"/>
</dbReference>
<dbReference type="CDD" id="cd00684">
    <property type="entry name" value="Terpene_cyclase_plant_C1"/>
    <property type="match status" value="1"/>
</dbReference>
<dbReference type="GO" id="GO:0000287">
    <property type="term" value="F:magnesium ion binding"/>
    <property type="evidence" value="ECO:0007669"/>
    <property type="project" value="InterPro"/>
</dbReference>
<dbReference type="Pfam" id="PF01397">
    <property type="entry name" value="Terpene_synth"/>
    <property type="match status" value="1"/>
</dbReference>
<dbReference type="InterPro" id="IPR001906">
    <property type="entry name" value="Terpene_synth_N"/>
</dbReference>
<proteinExistence type="evidence at transcript level"/>